<name>A0ABQ3K8U8_9DEIO</name>
<dbReference type="Gene3D" id="1.10.1220.10">
    <property type="entry name" value="Met repressor-like"/>
    <property type="match status" value="1"/>
</dbReference>
<dbReference type="EMBL" id="BNAL01000032">
    <property type="protein sequence ID" value="GHG08604.1"/>
    <property type="molecule type" value="Genomic_DNA"/>
</dbReference>
<sequence length="53" mass="5716">MGNPDVVAIPREQLNVRITPELKRAAGAVAALKGLTMGDVVEQALLKYIQENL</sequence>
<evidence type="ECO:0000313" key="1">
    <source>
        <dbReference type="EMBL" id="GHG08604.1"/>
    </source>
</evidence>
<protein>
    <submittedName>
        <fullName evidence="1">Uncharacterized protein</fullName>
    </submittedName>
</protein>
<gene>
    <name evidence="1" type="ORF">GCM10017783_21440</name>
</gene>
<reference evidence="2" key="1">
    <citation type="journal article" date="2019" name="Int. J. Syst. Evol. Microbiol.">
        <title>The Global Catalogue of Microorganisms (GCM) 10K type strain sequencing project: providing services to taxonomists for standard genome sequencing and annotation.</title>
        <authorList>
            <consortium name="The Broad Institute Genomics Platform"/>
            <consortium name="The Broad Institute Genome Sequencing Center for Infectious Disease"/>
            <person name="Wu L."/>
            <person name="Ma J."/>
        </authorList>
    </citation>
    <scope>NUCLEOTIDE SEQUENCE [LARGE SCALE GENOMIC DNA]</scope>
    <source>
        <strain evidence="2">CGMCC 1.18439</strain>
    </source>
</reference>
<dbReference type="InterPro" id="IPR013321">
    <property type="entry name" value="Arc_rbn_hlx_hlx"/>
</dbReference>
<keyword evidence="2" id="KW-1185">Reference proteome</keyword>
<dbReference type="RefSeq" id="WP_189643744.1">
    <property type="nucleotide sequence ID" value="NZ_BNAL01000032.1"/>
</dbReference>
<evidence type="ECO:0000313" key="2">
    <source>
        <dbReference type="Proteomes" id="UP000632154"/>
    </source>
</evidence>
<accession>A0ABQ3K8U8</accession>
<dbReference type="SUPFAM" id="SSF47598">
    <property type="entry name" value="Ribbon-helix-helix"/>
    <property type="match status" value="1"/>
</dbReference>
<comment type="caution">
    <text evidence="1">The sequence shown here is derived from an EMBL/GenBank/DDBJ whole genome shotgun (WGS) entry which is preliminary data.</text>
</comment>
<proteinExistence type="predicted"/>
<dbReference type="Proteomes" id="UP000632154">
    <property type="component" value="Unassembled WGS sequence"/>
</dbReference>
<dbReference type="InterPro" id="IPR010985">
    <property type="entry name" value="Ribbon_hlx_hlx"/>
</dbReference>
<organism evidence="1 2">
    <name type="scientific">Deinococcus piscis</name>
    <dbReference type="NCBI Taxonomy" id="394230"/>
    <lineage>
        <taxon>Bacteria</taxon>
        <taxon>Thermotogati</taxon>
        <taxon>Deinococcota</taxon>
        <taxon>Deinococci</taxon>
        <taxon>Deinococcales</taxon>
        <taxon>Deinococcaceae</taxon>
        <taxon>Deinococcus</taxon>
    </lineage>
</organism>